<dbReference type="PANTHER" id="PTHR33154">
    <property type="entry name" value="TRANSCRIPTIONAL REGULATOR, ARSR FAMILY"/>
    <property type="match status" value="1"/>
</dbReference>
<dbReference type="RefSeq" id="WP_017534483.1">
    <property type="nucleotide sequence ID" value="NZ_JBEXQO010000004.1"/>
</dbReference>
<evidence type="ECO:0000259" key="4">
    <source>
        <dbReference type="PROSITE" id="PS50987"/>
    </source>
</evidence>
<dbReference type="PANTHER" id="PTHR33154:SF33">
    <property type="entry name" value="TRANSCRIPTIONAL REPRESSOR SDPR"/>
    <property type="match status" value="1"/>
</dbReference>
<dbReference type="SUPFAM" id="SSF46785">
    <property type="entry name" value="Winged helix' DNA-binding domain"/>
    <property type="match status" value="1"/>
</dbReference>
<gene>
    <name evidence="5" type="ORF">GTW20_13315</name>
</gene>
<dbReference type="SMART" id="SM00418">
    <property type="entry name" value="HTH_ARSR"/>
    <property type="match status" value="1"/>
</dbReference>
<dbReference type="Pfam" id="PF01022">
    <property type="entry name" value="HTH_5"/>
    <property type="match status" value="1"/>
</dbReference>
<name>A0A7K2ITM8_9ACTN</name>
<dbReference type="InterPro" id="IPR051081">
    <property type="entry name" value="HTH_MetalResp_TranReg"/>
</dbReference>
<evidence type="ECO:0000256" key="1">
    <source>
        <dbReference type="ARBA" id="ARBA00023015"/>
    </source>
</evidence>
<dbReference type="NCBIfam" id="NF033788">
    <property type="entry name" value="HTH_metalloreg"/>
    <property type="match status" value="1"/>
</dbReference>
<keyword evidence="3" id="KW-0804">Transcription</keyword>
<accession>A0A7K2ITM8</accession>
<keyword evidence="2" id="KW-0238">DNA-binding</keyword>
<evidence type="ECO:0000313" key="6">
    <source>
        <dbReference type="Proteomes" id="UP000467124"/>
    </source>
</evidence>
<dbReference type="InterPro" id="IPR001845">
    <property type="entry name" value="HTH_ArsR_DNA-bd_dom"/>
</dbReference>
<dbReference type="InterPro" id="IPR036390">
    <property type="entry name" value="WH_DNA-bd_sf"/>
</dbReference>
<sequence length="101" mass="11204">MDVLEAIGEPNRRRVVEILSEGERSAGEIAAHFAISRPAVSQHLAVLVDAGVLVVRDLGRRRLYSINGPALDEVGDWLDEQRGRWNRALDALERAMDEGET</sequence>
<dbReference type="GO" id="GO:0003677">
    <property type="term" value="F:DNA binding"/>
    <property type="evidence" value="ECO:0007669"/>
    <property type="project" value="UniProtKB-KW"/>
</dbReference>
<dbReference type="InterPro" id="IPR011991">
    <property type="entry name" value="ArsR-like_HTH"/>
</dbReference>
<evidence type="ECO:0000256" key="2">
    <source>
        <dbReference type="ARBA" id="ARBA00023125"/>
    </source>
</evidence>
<dbReference type="PROSITE" id="PS50987">
    <property type="entry name" value="HTH_ARSR_2"/>
    <property type="match status" value="1"/>
</dbReference>
<evidence type="ECO:0000313" key="5">
    <source>
        <dbReference type="EMBL" id="MYR33217.1"/>
    </source>
</evidence>
<feature type="domain" description="HTH arsR-type" evidence="4">
    <location>
        <begin position="1"/>
        <end position="86"/>
    </location>
</feature>
<dbReference type="Proteomes" id="UP000467124">
    <property type="component" value="Unassembled WGS sequence"/>
</dbReference>
<evidence type="ECO:0000256" key="3">
    <source>
        <dbReference type="ARBA" id="ARBA00023163"/>
    </source>
</evidence>
<dbReference type="AlphaFoldDB" id="A0A7K2ITM8"/>
<proteinExistence type="predicted"/>
<protein>
    <submittedName>
        <fullName evidence="5">Metalloregulator ArsR/SmtB family transcription factor</fullName>
    </submittedName>
</protein>
<dbReference type="CDD" id="cd00090">
    <property type="entry name" value="HTH_ARSR"/>
    <property type="match status" value="1"/>
</dbReference>
<keyword evidence="1" id="KW-0805">Transcription regulation</keyword>
<dbReference type="GO" id="GO:0003700">
    <property type="term" value="F:DNA-binding transcription factor activity"/>
    <property type="evidence" value="ECO:0007669"/>
    <property type="project" value="InterPro"/>
</dbReference>
<organism evidence="5 6">
    <name type="scientific">Nocardiopsis alba</name>
    <dbReference type="NCBI Taxonomy" id="53437"/>
    <lineage>
        <taxon>Bacteria</taxon>
        <taxon>Bacillati</taxon>
        <taxon>Actinomycetota</taxon>
        <taxon>Actinomycetes</taxon>
        <taxon>Streptosporangiales</taxon>
        <taxon>Nocardiopsidaceae</taxon>
        <taxon>Nocardiopsis</taxon>
    </lineage>
</organism>
<reference evidence="5 6" key="1">
    <citation type="journal article" date="2019" name="Nat. Commun.">
        <title>The antimicrobial potential of Streptomyces from insect microbiomes.</title>
        <authorList>
            <person name="Chevrette M.G."/>
            <person name="Carlson C.M."/>
            <person name="Ortega H.E."/>
            <person name="Thomas C."/>
            <person name="Ananiev G.E."/>
            <person name="Barns K.J."/>
            <person name="Book A.J."/>
            <person name="Cagnazzo J."/>
            <person name="Carlos C."/>
            <person name="Flanigan W."/>
            <person name="Grubbs K.J."/>
            <person name="Horn H.A."/>
            <person name="Hoffmann F.M."/>
            <person name="Klassen J.L."/>
            <person name="Knack J.J."/>
            <person name="Lewin G.R."/>
            <person name="McDonald B.R."/>
            <person name="Muller L."/>
            <person name="Melo W.G.P."/>
            <person name="Pinto-Tomas A.A."/>
            <person name="Schmitz A."/>
            <person name="Wendt-Pienkowski E."/>
            <person name="Wildman S."/>
            <person name="Zhao M."/>
            <person name="Zhang F."/>
            <person name="Bugni T.S."/>
            <person name="Andes D.R."/>
            <person name="Pupo M.T."/>
            <person name="Currie C.R."/>
        </authorList>
    </citation>
    <scope>NUCLEOTIDE SEQUENCE [LARGE SCALE GENOMIC DNA]</scope>
    <source>
        <strain evidence="5 6">SID5840</strain>
    </source>
</reference>
<dbReference type="Gene3D" id="1.10.10.10">
    <property type="entry name" value="Winged helix-like DNA-binding domain superfamily/Winged helix DNA-binding domain"/>
    <property type="match status" value="1"/>
</dbReference>
<dbReference type="EMBL" id="WWHY01000001">
    <property type="protein sequence ID" value="MYR33217.1"/>
    <property type="molecule type" value="Genomic_DNA"/>
</dbReference>
<dbReference type="PRINTS" id="PR00778">
    <property type="entry name" value="HTHARSR"/>
</dbReference>
<comment type="caution">
    <text evidence="5">The sequence shown here is derived from an EMBL/GenBank/DDBJ whole genome shotgun (WGS) entry which is preliminary data.</text>
</comment>
<dbReference type="InterPro" id="IPR036388">
    <property type="entry name" value="WH-like_DNA-bd_sf"/>
</dbReference>